<keyword evidence="3" id="KW-0547">Nucleotide-binding</keyword>
<dbReference type="Gene3D" id="2.40.50.100">
    <property type="match status" value="1"/>
</dbReference>
<dbReference type="Proteomes" id="UP001428817">
    <property type="component" value="Unassembled WGS sequence"/>
</dbReference>
<evidence type="ECO:0000256" key="6">
    <source>
        <dbReference type="ARBA" id="ARBA00023136"/>
    </source>
</evidence>
<reference evidence="9" key="1">
    <citation type="journal article" date="2019" name="Int. J. Syst. Evol. Microbiol.">
        <title>The Global Catalogue of Microorganisms (GCM) 10K type strain sequencing project: providing services to taxonomists for standard genome sequencing and annotation.</title>
        <authorList>
            <consortium name="The Broad Institute Genomics Platform"/>
            <consortium name="The Broad Institute Genome Sequencing Center for Infectious Disease"/>
            <person name="Wu L."/>
            <person name="Ma J."/>
        </authorList>
    </citation>
    <scope>NUCLEOTIDE SEQUENCE [LARGE SCALE GENOMIC DNA]</scope>
    <source>
        <strain evidence="9">JCM 18303</strain>
    </source>
</reference>
<dbReference type="PANTHER" id="PTHR43875:SF15">
    <property type="entry name" value="TREHALOSE IMPORT ATP-BINDING PROTEIN SUGC"/>
    <property type="match status" value="1"/>
</dbReference>
<evidence type="ECO:0000256" key="3">
    <source>
        <dbReference type="ARBA" id="ARBA00022741"/>
    </source>
</evidence>
<evidence type="ECO:0000256" key="5">
    <source>
        <dbReference type="ARBA" id="ARBA00022967"/>
    </source>
</evidence>
<feature type="domain" description="ABC transporter" evidence="7">
    <location>
        <begin position="4"/>
        <end position="237"/>
    </location>
</feature>
<dbReference type="Gene3D" id="2.40.50.140">
    <property type="entry name" value="Nucleic acid-binding proteins"/>
    <property type="match status" value="1"/>
</dbReference>
<dbReference type="SUPFAM" id="SSF50331">
    <property type="entry name" value="MOP-like"/>
    <property type="match status" value="1"/>
</dbReference>
<dbReference type="InterPro" id="IPR003439">
    <property type="entry name" value="ABC_transporter-like_ATP-bd"/>
</dbReference>
<evidence type="ECO:0000256" key="2">
    <source>
        <dbReference type="ARBA" id="ARBA00022475"/>
    </source>
</evidence>
<keyword evidence="1" id="KW-0813">Transport</keyword>
<dbReference type="RefSeq" id="WP_185059589.1">
    <property type="nucleotide sequence ID" value="NZ_BAABJP010000015.1"/>
</dbReference>
<dbReference type="PROSITE" id="PS50893">
    <property type="entry name" value="ABC_TRANSPORTER_2"/>
    <property type="match status" value="1"/>
</dbReference>
<keyword evidence="4 8" id="KW-0067">ATP-binding</keyword>
<keyword evidence="9" id="KW-1185">Reference proteome</keyword>
<dbReference type="EMBL" id="BAABJP010000015">
    <property type="protein sequence ID" value="GAA5156736.1"/>
    <property type="molecule type" value="Genomic_DNA"/>
</dbReference>
<keyword evidence="5" id="KW-1278">Translocase</keyword>
<proteinExistence type="predicted"/>
<accession>A0ABP9Q4V9</accession>
<keyword evidence="2" id="KW-1003">Cell membrane</keyword>
<dbReference type="Pfam" id="PF00005">
    <property type="entry name" value="ABC_tran"/>
    <property type="match status" value="1"/>
</dbReference>
<organism evidence="8 9">
    <name type="scientific">Pseudonocardia eucalypti</name>
    <dbReference type="NCBI Taxonomy" id="648755"/>
    <lineage>
        <taxon>Bacteria</taxon>
        <taxon>Bacillati</taxon>
        <taxon>Actinomycetota</taxon>
        <taxon>Actinomycetes</taxon>
        <taxon>Pseudonocardiales</taxon>
        <taxon>Pseudonocardiaceae</taxon>
        <taxon>Pseudonocardia</taxon>
    </lineage>
</organism>
<dbReference type="InterPro" id="IPR012340">
    <property type="entry name" value="NA-bd_OB-fold"/>
</dbReference>
<evidence type="ECO:0000259" key="7">
    <source>
        <dbReference type="PROSITE" id="PS50893"/>
    </source>
</evidence>
<dbReference type="Pfam" id="PF03459">
    <property type="entry name" value="TOBE"/>
    <property type="match status" value="1"/>
</dbReference>
<dbReference type="SUPFAM" id="SSF52540">
    <property type="entry name" value="P-loop containing nucleoside triphosphate hydrolases"/>
    <property type="match status" value="1"/>
</dbReference>
<comment type="caution">
    <text evidence="8">The sequence shown here is derived from an EMBL/GenBank/DDBJ whole genome shotgun (WGS) entry which is preliminary data.</text>
</comment>
<gene>
    <name evidence="8" type="ORF">GCM10023321_33140</name>
</gene>
<name>A0ABP9Q4V9_9PSEU</name>
<keyword evidence="6" id="KW-0472">Membrane</keyword>
<evidence type="ECO:0000313" key="9">
    <source>
        <dbReference type="Proteomes" id="UP001428817"/>
    </source>
</evidence>
<protein>
    <submittedName>
        <fullName evidence="8">ABC transporter ATP-binding protein</fullName>
    </submittedName>
</protein>
<evidence type="ECO:0000256" key="1">
    <source>
        <dbReference type="ARBA" id="ARBA00022448"/>
    </source>
</evidence>
<evidence type="ECO:0000256" key="4">
    <source>
        <dbReference type="ARBA" id="ARBA00022840"/>
    </source>
</evidence>
<dbReference type="InterPro" id="IPR027417">
    <property type="entry name" value="P-loop_NTPase"/>
</dbReference>
<dbReference type="InterPro" id="IPR047641">
    <property type="entry name" value="ABC_transpr_MalK/UgpC-like"/>
</dbReference>
<dbReference type="SMART" id="SM00382">
    <property type="entry name" value="AAA"/>
    <property type="match status" value="1"/>
</dbReference>
<dbReference type="PANTHER" id="PTHR43875">
    <property type="entry name" value="MALTODEXTRIN IMPORT ATP-BINDING PROTEIN MSMX"/>
    <property type="match status" value="1"/>
</dbReference>
<dbReference type="InterPro" id="IPR005116">
    <property type="entry name" value="Transp-assoc_OB_typ1"/>
</dbReference>
<dbReference type="InterPro" id="IPR008995">
    <property type="entry name" value="Mo/tungstate-bd_C_term_dom"/>
</dbReference>
<dbReference type="GO" id="GO:0005524">
    <property type="term" value="F:ATP binding"/>
    <property type="evidence" value="ECO:0007669"/>
    <property type="project" value="UniProtKB-KW"/>
</dbReference>
<dbReference type="InterPro" id="IPR003593">
    <property type="entry name" value="AAA+_ATPase"/>
</dbReference>
<evidence type="ECO:0000313" key="8">
    <source>
        <dbReference type="EMBL" id="GAA5156736.1"/>
    </source>
</evidence>
<sequence length="378" mass="40310">MGSVELRGVTTRYGKTVALSELELDIADGEFFVLLGPSGAGKTTTLKSVAGLVDSVAGEVRIAGRSMAGVEPYQRNVAMAFESYALYPQQTVEQNLASPLRSGRTGRYTAAQQTERIRAVTETLGISHLLGRFPRELSNGQRQRTALGRVLVRPAEAYLLDEPLSHLDAKLRASMRAELKQLGEMARTTTLYVTHDYQEALALGDRVGVLRDGRLVQVGTPSQVWDEPADTFVARMFGQPEMNLLPAHLIQCVQHGDSVTSAHARSAGGGVTVGVPDGCPESVRLGIRPRDLLVVSGPPPTDRLTLRGKVTLAERLGRSVELSVAVGGDTLIAMTSDQRVGEGDEVTLAVEWSRVHLFGGPNGDAPRLGAAVAAGGAR</sequence>
<dbReference type="Gene3D" id="3.40.50.300">
    <property type="entry name" value="P-loop containing nucleotide triphosphate hydrolases"/>
    <property type="match status" value="1"/>
</dbReference>